<dbReference type="EMBL" id="OKRC01000001">
    <property type="protein sequence ID" value="SPE18705.1"/>
    <property type="molecule type" value="Genomic_DNA"/>
</dbReference>
<organism evidence="1 2">
    <name type="scientific">Latilactobacillus sakei</name>
    <name type="common">Lactobacillus sakei</name>
    <dbReference type="NCBI Taxonomy" id="1599"/>
    <lineage>
        <taxon>Bacteria</taxon>
        <taxon>Bacillati</taxon>
        <taxon>Bacillota</taxon>
        <taxon>Bacilli</taxon>
        <taxon>Lactobacillales</taxon>
        <taxon>Lactobacillaceae</taxon>
        <taxon>Latilactobacillus</taxon>
    </lineage>
</organism>
<proteinExistence type="predicted"/>
<accession>A0AAE8LV88</accession>
<protein>
    <submittedName>
        <fullName evidence="1">Uncharacterized protein</fullName>
    </submittedName>
</protein>
<evidence type="ECO:0000313" key="1">
    <source>
        <dbReference type="EMBL" id="SPE18705.1"/>
    </source>
</evidence>
<reference evidence="1 2" key="1">
    <citation type="submission" date="2018-02" db="EMBL/GenBank/DDBJ databases">
        <authorList>
            <person name="Rodrigo-Torres L."/>
            <person name="Arahal R. D."/>
            <person name="Lucena T."/>
        </authorList>
    </citation>
    <scope>NUCLEOTIDE SEQUENCE [LARGE SCALE GENOMIC DNA]</scope>
    <source>
        <strain evidence="1 2">CECT 9267</strain>
    </source>
</reference>
<name>A0AAE8LV88_LATSK</name>
<dbReference type="RefSeq" id="WP_105300008.1">
    <property type="nucleotide sequence ID" value="NZ_OKRC01000001.1"/>
</dbReference>
<sequence length="129" mass="14602">MKTIYFYDVNTKSFMYSDFIKDEVEIPLNATTIPPEADGRGMYDPTWDGEKWVELSESDWIAKHKNDKQEPANPSDTDFTLDHNTVDQLKLMVGNLISENAKKDQSIKQLQTMTGSLVAQIAELNKGGN</sequence>
<comment type="caution">
    <text evidence="1">The sequence shown here is derived from an EMBL/GenBank/DDBJ whole genome shotgun (WGS) entry which is preliminary data.</text>
</comment>
<evidence type="ECO:0000313" key="2">
    <source>
        <dbReference type="Proteomes" id="UP000239650"/>
    </source>
</evidence>
<dbReference type="AlphaFoldDB" id="A0AAE8LV88"/>
<dbReference type="Proteomes" id="UP000239650">
    <property type="component" value="Unassembled WGS sequence"/>
</dbReference>
<gene>
    <name evidence="1" type="ORF">LAS9267_00249</name>
</gene>